<protein>
    <submittedName>
        <fullName evidence="3">Uncharacterized protein</fullName>
    </submittedName>
</protein>
<feature type="transmembrane region" description="Helical" evidence="2">
    <location>
        <begin position="122"/>
        <end position="141"/>
    </location>
</feature>
<keyword evidence="2" id="KW-0812">Transmembrane</keyword>
<accession>A0A291PJE0</accession>
<dbReference type="Proteomes" id="UP000220394">
    <property type="component" value="Chromosome"/>
</dbReference>
<evidence type="ECO:0000313" key="3">
    <source>
        <dbReference type="EMBL" id="ATJ91515.1"/>
    </source>
</evidence>
<proteinExistence type="predicted"/>
<evidence type="ECO:0000313" key="4">
    <source>
        <dbReference type="Proteomes" id="UP000220394"/>
    </source>
</evidence>
<organism evidence="3 4">
    <name type="scientific">Acetobacter tropicalis</name>
    <dbReference type="NCBI Taxonomy" id="104102"/>
    <lineage>
        <taxon>Bacteria</taxon>
        <taxon>Pseudomonadati</taxon>
        <taxon>Pseudomonadota</taxon>
        <taxon>Alphaproteobacteria</taxon>
        <taxon>Acetobacterales</taxon>
        <taxon>Acetobacteraceae</taxon>
        <taxon>Acetobacter</taxon>
    </lineage>
</organism>
<keyword evidence="2" id="KW-1133">Transmembrane helix</keyword>
<dbReference type="AlphaFoldDB" id="A0A291PJE0"/>
<evidence type="ECO:0000256" key="2">
    <source>
        <dbReference type="SAM" id="Phobius"/>
    </source>
</evidence>
<dbReference type="KEGG" id="ato:CIW82_13255"/>
<feature type="region of interest" description="Disordered" evidence="1">
    <location>
        <begin position="1"/>
        <end position="20"/>
    </location>
</feature>
<dbReference type="RefSeq" id="WP_086898515.1">
    <property type="nucleotide sequence ID" value="NZ_CP022699.1"/>
</dbReference>
<evidence type="ECO:0000256" key="1">
    <source>
        <dbReference type="SAM" id="MobiDB-lite"/>
    </source>
</evidence>
<sequence length="172" mass="18714">MTETRIGADGSASDGDLRPIVDGHTEDIKIIHGRLDGLEKGQDGLMREVVALRAEGQARASATNSGFDRIGAQVFDLTRQLAAHTGAQEERNRIEQEKLLIAKKKKTEAEASAARSAERTQIWQRVLLVVGALAAVGGMLFSSQHFDTAFWGHINMHPRPKIESPANATPDH</sequence>
<dbReference type="EMBL" id="CP022699">
    <property type="protein sequence ID" value="ATJ91515.1"/>
    <property type="molecule type" value="Genomic_DNA"/>
</dbReference>
<name>A0A291PJE0_9PROT</name>
<gene>
    <name evidence="3" type="ORF">CIW82_13255</name>
</gene>
<keyword evidence="2" id="KW-0472">Membrane</keyword>
<reference evidence="3 4" key="1">
    <citation type="submission" date="2017-08" db="EMBL/GenBank/DDBJ databases">
        <title>Complete Genome Sequence of Acetobacter tropicalis Oregon-R-modENCODE STRAIN BDGP1, an acetic acid bacterium isolated from Drosophila melanogaster gut.</title>
        <authorList>
            <person name="Wan K.H."/>
            <person name="Yu C."/>
            <person name="Park S."/>
            <person name="Hammonds A.S."/>
            <person name="Booth B.W."/>
            <person name="Celniker S.E."/>
        </authorList>
    </citation>
    <scope>NUCLEOTIDE SEQUENCE [LARGE SCALE GENOMIC DNA]</scope>
    <source>
        <strain evidence="3 4">BDGP1</strain>
    </source>
</reference>